<feature type="region of interest" description="Disordered" evidence="2">
    <location>
        <begin position="224"/>
        <end position="301"/>
    </location>
</feature>
<evidence type="ECO:0000313" key="4">
    <source>
        <dbReference type="Proteomes" id="UP000029725"/>
    </source>
</evidence>
<reference evidence="3 4" key="1">
    <citation type="submission" date="2014-04" db="EMBL/GenBank/DDBJ databases">
        <title>A new species of microsporidia sheds light on the evolution of extreme parasitism.</title>
        <authorList>
            <person name="Haag K.L."/>
            <person name="James T.Y."/>
            <person name="Larsson R."/>
            <person name="Schaer T.M."/>
            <person name="Refardt D."/>
            <person name="Pombert J.-F."/>
            <person name="Ebert D."/>
        </authorList>
    </citation>
    <scope>NUCLEOTIDE SEQUENCE [LARGE SCALE GENOMIC DNA]</scope>
    <source>
        <strain evidence="3 4">UGP3</strain>
        <tissue evidence="3">Spores</tissue>
    </source>
</reference>
<organism evidence="3 4">
    <name type="scientific">Mitosporidium daphniae</name>
    <dbReference type="NCBI Taxonomy" id="1485682"/>
    <lineage>
        <taxon>Eukaryota</taxon>
        <taxon>Fungi</taxon>
        <taxon>Fungi incertae sedis</taxon>
        <taxon>Microsporidia</taxon>
        <taxon>Mitosporidium</taxon>
    </lineage>
</organism>
<dbReference type="HOGENOM" id="CLU_072849_0_0_1"/>
<proteinExistence type="inferred from homology"/>
<comment type="caution">
    <text evidence="3">The sequence shown here is derived from an EMBL/GenBank/DDBJ whole genome shotgun (WGS) entry which is preliminary data.</text>
</comment>
<dbReference type="AlphaFoldDB" id="A0A098VTI5"/>
<dbReference type="GO" id="GO:0046785">
    <property type="term" value="P:microtubule polymerization"/>
    <property type="evidence" value="ECO:0007669"/>
    <property type="project" value="InterPro"/>
</dbReference>
<dbReference type="VEuPathDB" id="MicrosporidiaDB:DI09_192p60"/>
<name>A0A098VTI5_9MICR</name>
<keyword evidence="4" id="KW-1185">Reference proteome</keyword>
<evidence type="ECO:0000256" key="2">
    <source>
        <dbReference type="SAM" id="MobiDB-lite"/>
    </source>
</evidence>
<dbReference type="Gene3D" id="1.10.238.10">
    <property type="entry name" value="EF-hand"/>
    <property type="match status" value="1"/>
</dbReference>
<dbReference type="GO" id="GO:0005874">
    <property type="term" value="C:microtubule"/>
    <property type="evidence" value="ECO:0007669"/>
    <property type="project" value="TreeGrafter"/>
</dbReference>
<evidence type="ECO:0000313" key="3">
    <source>
        <dbReference type="EMBL" id="KGG52287.1"/>
    </source>
</evidence>
<dbReference type="GO" id="GO:0001578">
    <property type="term" value="P:microtubule bundle formation"/>
    <property type="evidence" value="ECO:0007669"/>
    <property type="project" value="TreeGrafter"/>
</dbReference>
<gene>
    <name evidence="3" type="ORF">DI09_192p60</name>
</gene>
<dbReference type="EMBL" id="JMKJ01000102">
    <property type="protein sequence ID" value="KGG52287.1"/>
    <property type="molecule type" value="Genomic_DNA"/>
</dbReference>
<dbReference type="GO" id="GO:0032273">
    <property type="term" value="P:positive regulation of protein polymerization"/>
    <property type="evidence" value="ECO:0007669"/>
    <property type="project" value="TreeGrafter"/>
</dbReference>
<dbReference type="GeneID" id="25258832"/>
<evidence type="ECO:0000256" key="1">
    <source>
        <dbReference type="ARBA" id="ARBA00010994"/>
    </source>
</evidence>
<dbReference type="InterPro" id="IPR011992">
    <property type="entry name" value="EF-hand-dom_pair"/>
</dbReference>
<dbReference type="Pfam" id="PF05517">
    <property type="entry name" value="p25-alpha"/>
    <property type="match status" value="1"/>
</dbReference>
<dbReference type="PANTHER" id="PTHR12932:SF9">
    <property type="entry name" value="TUBULIN POLYMERIZATION-PROMOTING PROTEIN HOMOLOG"/>
    <property type="match status" value="1"/>
</dbReference>
<dbReference type="OrthoDB" id="548799at2759"/>
<dbReference type="PANTHER" id="PTHR12932">
    <property type="entry name" value="P25 ALPHA-RELATED"/>
    <property type="match status" value="1"/>
</dbReference>
<feature type="compositionally biased region" description="Low complexity" evidence="2">
    <location>
        <begin position="258"/>
        <end position="300"/>
    </location>
</feature>
<dbReference type="InterPro" id="IPR008907">
    <property type="entry name" value="TPP/p25"/>
</dbReference>
<dbReference type="Proteomes" id="UP000029725">
    <property type="component" value="Unassembled WGS sequence"/>
</dbReference>
<comment type="similarity">
    <text evidence="1">Belongs to the TPPP family.</text>
</comment>
<sequence length="330" mass="35082">MQSNPVIEDEMALDGAISAHKTPQIGFTMEAAPQKEDLPQIDVNQHSAFSMDTDRQSTDGGFDTCREETDLFERLFTVFERFCRFGVPSGQLSAAGVPLMDGSRYVKIFRDAGILGGNHGLSGRRATSTDCDIVFNSIRRINERKINFDQFVASIDALAARIGTEVAPLLQLVAASTGPTLMGTTTPHAPALATGQRLSLAERSQLATERSMLAIERSTIPTARHSIGSPYKHQRAEVNRSPRYSLRSQPNTEKMHSGEAASSSGKAASSSGEAASSSGEAASSSGEAASSNGKAASSSGVGVLGRRVDINTLSFSDVLSCGRENRSINH</sequence>
<accession>A0A098VTI5</accession>
<dbReference type="RefSeq" id="XP_013238723.1">
    <property type="nucleotide sequence ID" value="XM_013383269.1"/>
</dbReference>
<dbReference type="SUPFAM" id="SSF47473">
    <property type="entry name" value="EF-hand"/>
    <property type="match status" value="1"/>
</dbReference>
<dbReference type="GO" id="GO:0015631">
    <property type="term" value="F:tubulin binding"/>
    <property type="evidence" value="ECO:0007669"/>
    <property type="project" value="InterPro"/>
</dbReference>
<protein>
    <submittedName>
        <fullName evidence="3">Uncharacterized protein</fullName>
    </submittedName>
</protein>